<comment type="similarity">
    <text evidence="3">Belongs to the WD repeat SEC31 family.</text>
</comment>
<dbReference type="EMBL" id="SELW01000657">
    <property type="protein sequence ID" value="TID14785.1"/>
    <property type="molecule type" value="Genomic_DNA"/>
</dbReference>
<evidence type="ECO:0000256" key="3">
    <source>
        <dbReference type="ARBA" id="ARBA00009358"/>
    </source>
</evidence>
<dbReference type="GO" id="GO:0005789">
    <property type="term" value="C:endoplasmic reticulum membrane"/>
    <property type="evidence" value="ECO:0007669"/>
    <property type="project" value="UniProtKB-SubCell"/>
</dbReference>
<dbReference type="GO" id="GO:0007029">
    <property type="term" value="P:endoplasmic reticulum organization"/>
    <property type="evidence" value="ECO:0007669"/>
    <property type="project" value="TreeGrafter"/>
</dbReference>
<dbReference type="Gene3D" id="1.20.940.10">
    <property type="entry name" value="Functional domain of the splicing factor Prp18"/>
    <property type="match status" value="1"/>
</dbReference>
<feature type="compositionally biased region" description="Pro residues" evidence="14">
    <location>
        <begin position="1110"/>
        <end position="1127"/>
    </location>
</feature>
<dbReference type="InterPro" id="IPR040251">
    <property type="entry name" value="SEC31-like"/>
</dbReference>
<comment type="function">
    <text evidence="12">Component of the coat protein complex II (COPII) which promotes the formation of transport vesicles from the endoplasmic reticulum (ER). The coat has two main functions, the physical deformation of the endoplasmic reticulum membrane into vesicles and the selection of cargo molecules.</text>
</comment>
<comment type="subcellular location">
    <subcellularLocation>
        <location evidence="1">Cytoplasmic vesicle</location>
        <location evidence="1">COPII-coated vesicle membrane</location>
        <topology evidence="1">Peripheral membrane protein</topology>
        <orientation evidence="1">Cytoplasmic side</orientation>
    </subcellularLocation>
    <subcellularLocation>
        <location evidence="2">Endoplasmic reticulum membrane</location>
        <topology evidence="2">Peripheral membrane protein</topology>
        <orientation evidence="2">Cytoplasmic side</orientation>
    </subcellularLocation>
</comment>
<evidence type="ECO:0000256" key="1">
    <source>
        <dbReference type="ARBA" id="ARBA00004299"/>
    </source>
</evidence>
<keyword evidence="9" id="KW-0256">Endoplasmic reticulum</keyword>
<dbReference type="PANTHER" id="PTHR13923:SF11">
    <property type="entry name" value="SECRETORY 31, ISOFORM D"/>
    <property type="match status" value="1"/>
</dbReference>
<feature type="compositionally biased region" description="Low complexity" evidence="14">
    <location>
        <begin position="1076"/>
        <end position="1103"/>
    </location>
</feature>
<feature type="region of interest" description="Disordered" evidence="14">
    <location>
        <begin position="913"/>
        <end position="1136"/>
    </location>
</feature>
<keyword evidence="16" id="KW-1185">Reference proteome</keyword>
<dbReference type="GO" id="GO:0005198">
    <property type="term" value="F:structural molecule activity"/>
    <property type="evidence" value="ECO:0007669"/>
    <property type="project" value="TreeGrafter"/>
</dbReference>
<organism evidence="15 16">
    <name type="scientific">Pichia inconspicua</name>
    <dbReference type="NCBI Taxonomy" id="52247"/>
    <lineage>
        <taxon>Eukaryota</taxon>
        <taxon>Fungi</taxon>
        <taxon>Dikarya</taxon>
        <taxon>Ascomycota</taxon>
        <taxon>Saccharomycotina</taxon>
        <taxon>Pichiomycetes</taxon>
        <taxon>Pichiales</taxon>
        <taxon>Pichiaceae</taxon>
        <taxon>Pichia</taxon>
    </lineage>
</organism>
<dbReference type="InterPro" id="IPR015943">
    <property type="entry name" value="WD40/YVTN_repeat-like_dom_sf"/>
</dbReference>
<dbReference type="SUPFAM" id="SSF50978">
    <property type="entry name" value="WD40 repeat-like"/>
    <property type="match status" value="1"/>
</dbReference>
<dbReference type="PANTHER" id="PTHR13923">
    <property type="entry name" value="SEC31-RELATED PROTEIN"/>
    <property type="match status" value="1"/>
</dbReference>
<dbReference type="InterPro" id="IPR036322">
    <property type="entry name" value="WD40_repeat_dom_sf"/>
</dbReference>
<evidence type="ECO:0000256" key="11">
    <source>
        <dbReference type="ARBA" id="ARBA00022927"/>
    </source>
</evidence>
<evidence type="ECO:0000256" key="2">
    <source>
        <dbReference type="ARBA" id="ARBA00004397"/>
    </source>
</evidence>
<evidence type="ECO:0000256" key="13">
    <source>
        <dbReference type="PROSITE-ProRule" id="PRU00221"/>
    </source>
</evidence>
<evidence type="ECO:0000256" key="10">
    <source>
        <dbReference type="ARBA" id="ARBA00022892"/>
    </source>
</evidence>
<name>A0A4T0WVG8_9ASCO</name>
<sequence length="1283" mass="140036">MVKLADINETATFAWSYDALPKIVTGTLSGVMDDTFSSDSQLSIYEPFQDDHQPHKKDLQPIKSFNAPGKFSSIDWNSKNVIAGGLENSTIQLYDSSKLLDPNVSELIDAKITEYKKHTTPVLQVKFNRLQDSILASSGSKGEIYIWDTVKNTSLNPGQAISPMNKVSSLDWNKTVSHIFGTAGDSGYASIWDLKVKREVLQLTYNNLTLSTINWHSSQSTKLVTATDNDSEPLILTWDLRNSSVPEKIMKGHKKGILSLDWCHSDSNLLLTSGRDDSVHLWNPIEGVLLATYPTSPNWINQAKFAPKAPEIFAASSLSKKVSIQTIQDTSDSALDSVKTENESDFWNQISTTETQQPSIKIKQAPLWLTRPISANFGYGGRLSISHGKDVKIVNISTKNDSLNESAKQMIAAIATNDFATIIEAKKSSTDPEDWDLLSKQAQKVSVEELLQLPSESSSESSDLDDNELKDDEDFFAQITNKKNLETSYLPSGEFSIISDDEFEKKAIDHLISNNIEDLIDLCIETDHINEALIISMNKSKELQDRAKNAYFKKNAAKNSFARLLYSSSNNSISDIVKNAHIESWALIAKSIINFSKDKASFNVEMRLLGDRLLESNVENSRNLALSCYIAANSLEKVASIWLSELDQYESKYLKQVKEDGSKNTEFEARFKALADVIEKIVIFQSSSLSKLNPSDASELTKISKVFIEYADCLVNFGHYELAYKLLNLVSDNIPEVKIEKNRISKAFLSTSDLSSTSSATNQQSSKYAQSRTAYGQSQKVVSGVAGTSGPAAIGAIPPLQSQQQQQKQLQQNFSFNGTPASSLELAKQRGEKKRNPYVLPQSSAPIVPDVASPSLNNPYAVQPTVPLNAPVSASPVQNFQPLNGNTTVKSNNVVANPYAPKTALDSLRSSSPNIAAGTLPPNPYAGLNGNQTMAKENVAPPSVKKDVGGWNDLPQHLAPTINTTPAPPQKQYQRHTSSRSISQAPAMPVPPSIHNHGSKTPTPPPAGLKRNTSKNPYAPKPEVFQAPTVPIPQSPLGRITSTGSFNPAGPIAPPLKQQHHPSLTQQAAPPPPAHKNPYAPKTQPMQPGQQLFSPQPPLQQGFNQLNSPLVPPAQPVQPAVPPPPPSVKKSTQPSATVISPDLRVPQAAQNQGTNPEASIATTTGLETGSNEKQPGAANYDQIVTILKNQLETVKPNVPEKFHKHIADAEKRINMLFNHLAAGDLLTSDTISKLTSLCEALENKDIKTAKALKEDIATNHADECGTWMVGVNRLIGIVEVISK</sequence>
<evidence type="ECO:0000256" key="12">
    <source>
        <dbReference type="ARBA" id="ARBA00025471"/>
    </source>
</evidence>
<proteinExistence type="inferred from homology"/>
<dbReference type="SMART" id="SM00320">
    <property type="entry name" value="WD40"/>
    <property type="match status" value="6"/>
</dbReference>
<evidence type="ECO:0000256" key="9">
    <source>
        <dbReference type="ARBA" id="ARBA00022824"/>
    </source>
</evidence>
<dbReference type="GO" id="GO:0090110">
    <property type="term" value="P:COPII-coated vesicle cargo loading"/>
    <property type="evidence" value="ECO:0007669"/>
    <property type="project" value="TreeGrafter"/>
</dbReference>
<evidence type="ECO:0000313" key="15">
    <source>
        <dbReference type="EMBL" id="TID14785.1"/>
    </source>
</evidence>
<evidence type="ECO:0000256" key="14">
    <source>
        <dbReference type="SAM" id="MobiDB-lite"/>
    </source>
</evidence>
<keyword evidence="6" id="KW-0813">Transport</keyword>
<evidence type="ECO:0000256" key="4">
    <source>
        <dbReference type="ARBA" id="ARBA00013507"/>
    </source>
</evidence>
<dbReference type="Gene3D" id="1.25.40.1030">
    <property type="match status" value="1"/>
</dbReference>
<accession>A0A4T0WVG8</accession>
<dbReference type="GO" id="GO:0015031">
    <property type="term" value="P:protein transport"/>
    <property type="evidence" value="ECO:0007669"/>
    <property type="project" value="UniProtKB-KW"/>
</dbReference>
<evidence type="ECO:0000256" key="5">
    <source>
        <dbReference type="ARBA" id="ARBA00021236"/>
    </source>
</evidence>
<dbReference type="Pfam" id="PF00400">
    <property type="entry name" value="WD40"/>
    <property type="match status" value="1"/>
</dbReference>
<evidence type="ECO:0000256" key="6">
    <source>
        <dbReference type="ARBA" id="ARBA00022448"/>
    </source>
</evidence>
<evidence type="ECO:0000313" key="16">
    <source>
        <dbReference type="Proteomes" id="UP000307173"/>
    </source>
</evidence>
<dbReference type="PROSITE" id="PS50082">
    <property type="entry name" value="WD_REPEATS_2"/>
    <property type="match status" value="2"/>
</dbReference>
<dbReference type="GO" id="GO:0030127">
    <property type="term" value="C:COPII vesicle coat"/>
    <property type="evidence" value="ECO:0007669"/>
    <property type="project" value="TreeGrafter"/>
</dbReference>
<evidence type="ECO:0000256" key="7">
    <source>
        <dbReference type="ARBA" id="ARBA00022574"/>
    </source>
</evidence>
<dbReference type="InterPro" id="IPR001680">
    <property type="entry name" value="WD40_rpt"/>
</dbReference>
<feature type="repeat" description="WD" evidence="13">
    <location>
        <begin position="115"/>
        <end position="157"/>
    </location>
</feature>
<keyword evidence="7 13" id="KW-0853">WD repeat</keyword>
<keyword evidence="8" id="KW-0677">Repeat</keyword>
<dbReference type="Proteomes" id="UP000307173">
    <property type="component" value="Unassembled WGS sequence"/>
</dbReference>
<dbReference type="Gene3D" id="2.130.10.10">
    <property type="entry name" value="YVTN repeat-like/Quinoprotein amine dehydrogenase"/>
    <property type="match status" value="1"/>
</dbReference>
<dbReference type="PROSITE" id="PS50294">
    <property type="entry name" value="WD_REPEATS_REGION"/>
    <property type="match status" value="1"/>
</dbReference>
<comment type="caution">
    <text evidence="15">The sequence shown here is derived from an EMBL/GenBank/DDBJ whole genome shotgun (WGS) entry which is preliminary data.</text>
</comment>
<evidence type="ECO:0000256" key="8">
    <source>
        <dbReference type="ARBA" id="ARBA00022737"/>
    </source>
</evidence>
<protein>
    <recommendedName>
        <fullName evidence="5">Protein transport protein SEC31</fullName>
    </recommendedName>
    <alternativeName>
        <fullName evidence="4">Protein transport protein sec31</fullName>
    </alternativeName>
</protein>
<keyword evidence="10" id="KW-0931">ER-Golgi transport</keyword>
<dbReference type="GO" id="GO:0070971">
    <property type="term" value="C:endoplasmic reticulum exit site"/>
    <property type="evidence" value="ECO:0007669"/>
    <property type="project" value="TreeGrafter"/>
</dbReference>
<dbReference type="STRING" id="52247.A0A4T0WVG8"/>
<reference evidence="15 16" key="1">
    <citation type="journal article" date="2019" name="Front. Genet.">
        <title>Whole-Genome Sequencing of the Opportunistic Yeast Pathogen Candida inconspicua Uncovers Its Hybrid Origin.</title>
        <authorList>
            <person name="Mixao V."/>
            <person name="Hansen A.P."/>
            <person name="Saus E."/>
            <person name="Boekhout T."/>
            <person name="Lass-Florl C."/>
            <person name="Gabaldon T."/>
        </authorList>
    </citation>
    <scope>NUCLEOTIDE SEQUENCE [LARGE SCALE GENOMIC DNA]</scope>
    <source>
        <strain evidence="15 16">CBS 180</strain>
    </source>
</reference>
<feature type="compositionally biased region" description="Polar residues" evidence="14">
    <location>
        <begin position="961"/>
        <end position="972"/>
    </location>
</feature>
<keyword evidence="11" id="KW-0653">Protein transport</keyword>
<feature type="repeat" description="WD" evidence="13">
    <location>
        <begin position="250"/>
        <end position="283"/>
    </location>
</feature>
<dbReference type="OrthoDB" id="542917at2759"/>
<gene>
    <name evidence="15" type="ORF">CANINC_004456</name>
</gene>